<keyword evidence="3" id="KW-1185">Reference proteome</keyword>
<feature type="compositionally biased region" description="Low complexity" evidence="1">
    <location>
        <begin position="407"/>
        <end position="430"/>
    </location>
</feature>
<evidence type="ECO:0000313" key="2">
    <source>
        <dbReference type="EMBL" id="EMD84372.1"/>
    </source>
</evidence>
<name>M2U8V2_9SPHN</name>
<protein>
    <recommendedName>
        <fullName evidence="4">Heavy-metal-associated domain-containing protein</fullName>
    </recommendedName>
</protein>
<dbReference type="AlphaFoldDB" id="M2U8V2"/>
<evidence type="ECO:0008006" key="4">
    <source>
        <dbReference type="Google" id="ProtNLM"/>
    </source>
</evidence>
<accession>M2U8V2</accession>
<dbReference type="Proteomes" id="UP000011717">
    <property type="component" value="Unassembled WGS sequence"/>
</dbReference>
<sequence length="447" mass="46582">MAVCGLLAAAASAPAQDGEGKDIGAAFTVSGIEIDVGAPTSDAARDAAFKEAPRRAWPRLWARLTGNEADSAPQMSDAALSAIIDGIEIQREQLGEGRYIATLGVAFDRQRAGRRLPAGARVIQSRPMLLVPVLTEAGAMSTYEPDSPWFKAWQAFPASSSTIDYVRPRGSAADRVIVNGWQGLRGDRRLWRQILGRYSADNVVTAEARLRRTYPGGPVSGYFLARYGPDAEILDSFSLRASSSAEIPAMLSQAVQRMDGAYTRALEEGVLQAEDSLSANLSSISAPPVEIDDGFEALGLIIAQVPTPAADDWVALENAISGVPAVDRLTLTSLQVGGLSEVELATSASEAQLRAALAARNLTLVGSDGNYIIRRRQTGDGAAGEVVTPNAAGTGGAGISEPQAGSPAQNGQPPAGNAPAAPSTNPSATGEQPQSLLPPVDETGDDR</sequence>
<gene>
    <name evidence="2" type="ORF">C725_0302</name>
</gene>
<proteinExistence type="predicted"/>
<comment type="caution">
    <text evidence="2">The sequence shown here is derived from an EMBL/GenBank/DDBJ whole genome shotgun (WGS) entry which is preliminary data.</text>
</comment>
<evidence type="ECO:0000256" key="1">
    <source>
        <dbReference type="SAM" id="MobiDB-lite"/>
    </source>
</evidence>
<evidence type="ECO:0000313" key="3">
    <source>
        <dbReference type="Proteomes" id="UP000011717"/>
    </source>
</evidence>
<dbReference type="EMBL" id="AMRV01000001">
    <property type="protein sequence ID" value="EMD84372.1"/>
    <property type="molecule type" value="Genomic_DNA"/>
</dbReference>
<feature type="region of interest" description="Disordered" evidence="1">
    <location>
        <begin position="379"/>
        <end position="447"/>
    </location>
</feature>
<organism evidence="2 3">
    <name type="scientific">Pacificimonas flava</name>
    <dbReference type="NCBI Taxonomy" id="1234595"/>
    <lineage>
        <taxon>Bacteria</taxon>
        <taxon>Pseudomonadati</taxon>
        <taxon>Pseudomonadota</taxon>
        <taxon>Alphaproteobacteria</taxon>
        <taxon>Sphingomonadales</taxon>
        <taxon>Sphingosinicellaceae</taxon>
        <taxon>Pacificimonas</taxon>
    </lineage>
</organism>
<reference evidence="2 3" key="1">
    <citation type="journal article" date="2013" name="Genome Announc.">
        <title>Draft Genome Sequence of Strain JLT2015T, Belonging to the Family Sphingomonadaceae of the Alphaproteobacteria.</title>
        <authorList>
            <person name="Tang K."/>
            <person name="Liu K."/>
            <person name="Li S."/>
            <person name="Jiao N."/>
        </authorList>
    </citation>
    <scope>NUCLEOTIDE SEQUENCE [LARGE SCALE GENOMIC DNA]</scope>
    <source>
        <strain evidence="2 3">JLT2015</strain>
    </source>
</reference>